<keyword evidence="2" id="KW-1185">Reference proteome</keyword>
<dbReference type="Proteomes" id="UP001152798">
    <property type="component" value="Chromosome 4"/>
</dbReference>
<accession>A0A9P0MJM1</accession>
<organism evidence="1 2">
    <name type="scientific">Nezara viridula</name>
    <name type="common">Southern green stink bug</name>
    <name type="synonym">Cimex viridulus</name>
    <dbReference type="NCBI Taxonomy" id="85310"/>
    <lineage>
        <taxon>Eukaryota</taxon>
        <taxon>Metazoa</taxon>
        <taxon>Ecdysozoa</taxon>
        <taxon>Arthropoda</taxon>
        <taxon>Hexapoda</taxon>
        <taxon>Insecta</taxon>
        <taxon>Pterygota</taxon>
        <taxon>Neoptera</taxon>
        <taxon>Paraneoptera</taxon>
        <taxon>Hemiptera</taxon>
        <taxon>Heteroptera</taxon>
        <taxon>Panheteroptera</taxon>
        <taxon>Pentatomomorpha</taxon>
        <taxon>Pentatomoidea</taxon>
        <taxon>Pentatomidae</taxon>
        <taxon>Pentatominae</taxon>
        <taxon>Nezara</taxon>
    </lineage>
</organism>
<protein>
    <submittedName>
        <fullName evidence="1">Uncharacterized protein</fullName>
    </submittedName>
</protein>
<reference evidence="1" key="1">
    <citation type="submission" date="2022-01" db="EMBL/GenBank/DDBJ databases">
        <authorList>
            <person name="King R."/>
        </authorList>
    </citation>
    <scope>NUCLEOTIDE SEQUENCE</scope>
</reference>
<evidence type="ECO:0000313" key="2">
    <source>
        <dbReference type="Proteomes" id="UP001152798"/>
    </source>
</evidence>
<dbReference type="AlphaFoldDB" id="A0A9P0MJM1"/>
<evidence type="ECO:0000313" key="1">
    <source>
        <dbReference type="EMBL" id="CAH1399353.1"/>
    </source>
</evidence>
<dbReference type="EMBL" id="OV725080">
    <property type="protein sequence ID" value="CAH1399353.1"/>
    <property type="molecule type" value="Genomic_DNA"/>
</dbReference>
<proteinExistence type="predicted"/>
<sequence length="56" mass="6495">MSTVHLCPWSDQYSCRTHAQLRARPLQLQELKDIEVVLQTLAVSDPQLIQLMDNNF</sequence>
<name>A0A9P0MJM1_NEZVI</name>
<gene>
    <name evidence="1" type="ORF">NEZAVI_LOCUS8818</name>
</gene>